<dbReference type="GO" id="GO:0006281">
    <property type="term" value="P:DNA repair"/>
    <property type="evidence" value="ECO:0007669"/>
    <property type="project" value="TreeGrafter"/>
</dbReference>
<proteinExistence type="predicted"/>
<accession>A0A644XWM7</accession>
<dbReference type="InterPro" id="IPR050155">
    <property type="entry name" value="HAD-like_hydrolase_sf"/>
</dbReference>
<dbReference type="PRINTS" id="PR00413">
    <property type="entry name" value="HADHALOGNASE"/>
</dbReference>
<dbReference type="Pfam" id="PF00702">
    <property type="entry name" value="Hydrolase"/>
    <property type="match status" value="1"/>
</dbReference>
<reference evidence="1" key="1">
    <citation type="submission" date="2019-08" db="EMBL/GenBank/DDBJ databases">
        <authorList>
            <person name="Kucharzyk K."/>
            <person name="Murdoch R.W."/>
            <person name="Higgins S."/>
            <person name="Loffler F."/>
        </authorList>
    </citation>
    <scope>NUCLEOTIDE SEQUENCE</scope>
</reference>
<dbReference type="PANTHER" id="PTHR43434">
    <property type="entry name" value="PHOSPHOGLYCOLATE PHOSPHATASE"/>
    <property type="match status" value="1"/>
</dbReference>
<dbReference type="GO" id="GO:0008967">
    <property type="term" value="F:phosphoglycolate phosphatase activity"/>
    <property type="evidence" value="ECO:0007669"/>
    <property type="project" value="TreeGrafter"/>
</dbReference>
<name>A0A644XWM7_9ZZZZ</name>
<dbReference type="SUPFAM" id="SSF56784">
    <property type="entry name" value="HAD-like"/>
    <property type="match status" value="1"/>
</dbReference>
<dbReference type="InterPro" id="IPR023214">
    <property type="entry name" value="HAD_sf"/>
</dbReference>
<dbReference type="Gene3D" id="3.40.50.1000">
    <property type="entry name" value="HAD superfamily/HAD-like"/>
    <property type="match status" value="1"/>
</dbReference>
<dbReference type="InterPro" id="IPR006439">
    <property type="entry name" value="HAD-SF_hydro_IA"/>
</dbReference>
<dbReference type="AlphaFoldDB" id="A0A644XWM7"/>
<gene>
    <name evidence="1" type="ORF">SDC9_67092</name>
</gene>
<comment type="caution">
    <text evidence="1">The sequence shown here is derived from an EMBL/GenBank/DDBJ whole genome shotgun (WGS) entry which is preliminary data.</text>
</comment>
<dbReference type="PANTHER" id="PTHR43434:SF1">
    <property type="entry name" value="PHOSPHOGLYCOLATE PHOSPHATASE"/>
    <property type="match status" value="1"/>
</dbReference>
<dbReference type="EMBL" id="VSSQ01003431">
    <property type="protein sequence ID" value="MPM20656.1"/>
    <property type="molecule type" value="Genomic_DNA"/>
</dbReference>
<dbReference type="InterPro" id="IPR036412">
    <property type="entry name" value="HAD-like_sf"/>
</dbReference>
<evidence type="ECO:0000313" key="1">
    <source>
        <dbReference type="EMBL" id="MPM20656.1"/>
    </source>
</evidence>
<organism evidence="1">
    <name type="scientific">bioreactor metagenome</name>
    <dbReference type="NCBI Taxonomy" id="1076179"/>
    <lineage>
        <taxon>unclassified sequences</taxon>
        <taxon>metagenomes</taxon>
        <taxon>ecological metagenomes</taxon>
    </lineage>
</organism>
<evidence type="ECO:0008006" key="2">
    <source>
        <dbReference type="Google" id="ProtNLM"/>
    </source>
</evidence>
<sequence length="223" mass="25114">MVDTILFDLDGTLLPIVQDPFVKTYFGALCRRICPYGYDKDEVVRSIWAGTSAMYENDGSRTNREAFWEVFGRPHLEEILDDFYAKEFDDVRGVLVKQVDRGPFIRALKQKGMTLILATNPVFPAVAIKTRLAWIGLTPEDFELVTDYANSRYCKPAAGYFQDILQDRDPARCIMVGNSPVEDMAAAKLGMGAILVTDCLEGEPAGEGYRAMTFAEMERELLR</sequence>
<protein>
    <recommendedName>
        <fullName evidence="2">Phosphoglycolate phosphatase</fullName>
    </recommendedName>
</protein>